<accession>A0A9X4H6E8</accession>
<dbReference type="RefSeq" id="WP_277443736.1">
    <property type="nucleotide sequence ID" value="NZ_JAKOAV010000013.1"/>
</dbReference>
<keyword evidence="2" id="KW-1185">Reference proteome</keyword>
<gene>
    <name evidence="1" type="ORF">L7E55_08590</name>
</gene>
<dbReference type="EMBL" id="JAKOAV010000013">
    <property type="protein sequence ID" value="MDF9408414.1"/>
    <property type="molecule type" value="Genomic_DNA"/>
</dbReference>
<comment type="caution">
    <text evidence="1">The sequence shown here is derived from an EMBL/GenBank/DDBJ whole genome shotgun (WGS) entry which is preliminary data.</text>
</comment>
<evidence type="ECO:0000313" key="1">
    <source>
        <dbReference type="EMBL" id="MDF9408414.1"/>
    </source>
</evidence>
<dbReference type="Proteomes" id="UP001154312">
    <property type="component" value="Unassembled WGS sequence"/>
</dbReference>
<dbReference type="SUPFAM" id="SSF48498">
    <property type="entry name" value="Tetracyclin repressor-like, C-terminal domain"/>
    <property type="match status" value="1"/>
</dbReference>
<sequence length="131" mass="15491">MEIASADVKNIINSKRSWLEMLQDIFFGHMPEYDPERLTERLRELKLCFPEEWEKTERVKKVKREQVRKLISTGLQNGDANPDMNPAVVLLMFERTMDAIFEEDFLKENDITPRQAMESVKNTLLYGIIKR</sequence>
<dbReference type="Gene3D" id="1.10.357.10">
    <property type="entry name" value="Tetracycline Repressor, domain 2"/>
    <property type="match status" value="1"/>
</dbReference>
<dbReference type="InterPro" id="IPR036271">
    <property type="entry name" value="Tet_transcr_reg_TetR-rel_C_sf"/>
</dbReference>
<proteinExistence type="predicted"/>
<evidence type="ECO:0000313" key="2">
    <source>
        <dbReference type="Proteomes" id="UP001154312"/>
    </source>
</evidence>
<name>A0A9X4H6E8_9FIRM</name>
<protein>
    <submittedName>
        <fullName evidence="1">Uncharacterized protein</fullName>
    </submittedName>
</protein>
<organism evidence="1 2">
    <name type="scientific">Pelotomaculum isophthalicicum JI</name>
    <dbReference type="NCBI Taxonomy" id="947010"/>
    <lineage>
        <taxon>Bacteria</taxon>
        <taxon>Bacillati</taxon>
        <taxon>Bacillota</taxon>
        <taxon>Clostridia</taxon>
        <taxon>Eubacteriales</taxon>
        <taxon>Desulfotomaculaceae</taxon>
        <taxon>Pelotomaculum</taxon>
    </lineage>
</organism>
<dbReference type="AlphaFoldDB" id="A0A9X4H6E8"/>
<reference evidence="1" key="1">
    <citation type="submission" date="2022-02" db="EMBL/GenBank/DDBJ databases">
        <authorList>
            <person name="Leng L."/>
        </authorList>
    </citation>
    <scope>NUCLEOTIDE SEQUENCE</scope>
    <source>
        <strain evidence="1">JI</strain>
    </source>
</reference>